<evidence type="ECO:0000256" key="7">
    <source>
        <dbReference type="SAM" id="SignalP"/>
    </source>
</evidence>
<name>A0AAI8YPN9_9PEZI</name>
<dbReference type="GO" id="GO:0000324">
    <property type="term" value="C:fungal-type vacuole"/>
    <property type="evidence" value="ECO:0007669"/>
    <property type="project" value="TreeGrafter"/>
</dbReference>
<keyword evidence="4 7" id="KW-0732">Signal</keyword>
<gene>
    <name evidence="8" type="ORF">LECACI_7A000639</name>
</gene>
<dbReference type="InterPro" id="IPR001563">
    <property type="entry name" value="Peptidase_S10"/>
</dbReference>
<dbReference type="Pfam" id="PF00450">
    <property type="entry name" value="Peptidase_S10"/>
    <property type="match status" value="1"/>
</dbReference>
<keyword evidence="2 8" id="KW-0121">Carboxypeptidase</keyword>
<accession>A0AAI8YPN9</accession>
<evidence type="ECO:0000256" key="1">
    <source>
        <dbReference type="ARBA" id="ARBA00009431"/>
    </source>
</evidence>
<protein>
    <submittedName>
        <fullName evidence="8">Carboxypeptidase C (Cathepsin A)</fullName>
    </submittedName>
</protein>
<evidence type="ECO:0000313" key="8">
    <source>
        <dbReference type="EMBL" id="CAK3786377.1"/>
    </source>
</evidence>
<keyword evidence="6" id="KW-0325">Glycoprotein</keyword>
<evidence type="ECO:0000256" key="5">
    <source>
        <dbReference type="ARBA" id="ARBA00022801"/>
    </source>
</evidence>
<evidence type="ECO:0000256" key="3">
    <source>
        <dbReference type="ARBA" id="ARBA00022670"/>
    </source>
</evidence>
<evidence type="ECO:0000256" key="2">
    <source>
        <dbReference type="ARBA" id="ARBA00022645"/>
    </source>
</evidence>
<keyword evidence="3" id="KW-0645">Protease</keyword>
<proteinExistence type="inferred from homology"/>
<reference evidence="8" key="1">
    <citation type="submission" date="2023-11" db="EMBL/GenBank/DDBJ databases">
        <authorList>
            <person name="Alioto T."/>
            <person name="Alioto T."/>
            <person name="Gomez Garrido J."/>
        </authorList>
    </citation>
    <scope>NUCLEOTIDE SEQUENCE</scope>
</reference>
<comment type="caution">
    <text evidence="8">The sequence shown here is derived from an EMBL/GenBank/DDBJ whole genome shotgun (WGS) entry which is preliminary data.</text>
</comment>
<dbReference type="PANTHER" id="PTHR11802:SF189">
    <property type="entry name" value="CARBOXYPEPTIDASE"/>
    <property type="match status" value="1"/>
</dbReference>
<dbReference type="SUPFAM" id="SSF53474">
    <property type="entry name" value="alpha/beta-Hydrolases"/>
    <property type="match status" value="1"/>
</dbReference>
<evidence type="ECO:0000256" key="6">
    <source>
        <dbReference type="ARBA" id="ARBA00023180"/>
    </source>
</evidence>
<sequence length="621" mass="68966">MLLCRVFYLTALGPFALAQFPPKPKDVTVVNSSLIEDAGISYKENSLCETTPGVRSWAGYVHLPPGILSNLGVKNQTWPINTFFWFFQARDKRPRDAPTMIWLNGGPGSSSSGNPLGIGSGTCTVNPDANSTALNEWSWNREVNMLYVDQPVEVGLSYDSFQNISYNLINGNVTILNETTGIPGQNTTLQVGTWASTDTYKTSPGSVNGAYAMWYFAQVFFNDFPEHRPRDTRIGVFGVSYGGKYAPAIASFFEEQNEKIQTGKWKLPGKELNVDTLIVDSGCVDLPASWFSYPVMAVNNTYGIKAVNESTVHKMLHDLNRPGGCLDQAYHCGNLSLKYDPLNVGINETVNHVCFKAGKFCDDEVQGPFDRSNRSFYDITVPDSLSRVPPFQFAYMQRPWVQEALGMRINWSNYSPWASEAVRREGDFARPGWPDKMAYLLERGKKVAFMYGDKDYICNWFGGEAVSLAIKYTDTAKFHAAGYTGIHTNESYIGGQVRQYGNLSFSRLYQAGHGVAGQQPETAYKIINRVFYDRDVATGTRSTAKGEFTTEGPSSSAGIKNEVIPVEVLQVCYLLDVNETCSDDQQKMIQNGTVEIKEYMVVDKNSTQRYPQIVGSGMGMG</sequence>
<dbReference type="AlphaFoldDB" id="A0AAI8YPN9"/>
<dbReference type="Gene3D" id="3.40.50.1820">
    <property type="entry name" value="alpha/beta hydrolase"/>
    <property type="match status" value="1"/>
</dbReference>
<dbReference type="GO" id="GO:0006508">
    <property type="term" value="P:proteolysis"/>
    <property type="evidence" value="ECO:0007669"/>
    <property type="project" value="UniProtKB-KW"/>
</dbReference>
<feature type="chain" id="PRO_5042580094" evidence="7">
    <location>
        <begin position="19"/>
        <end position="621"/>
    </location>
</feature>
<evidence type="ECO:0000313" key="9">
    <source>
        <dbReference type="Proteomes" id="UP001296104"/>
    </source>
</evidence>
<evidence type="ECO:0000256" key="4">
    <source>
        <dbReference type="ARBA" id="ARBA00022729"/>
    </source>
</evidence>
<dbReference type="InterPro" id="IPR029058">
    <property type="entry name" value="AB_hydrolase_fold"/>
</dbReference>
<dbReference type="PRINTS" id="PR00724">
    <property type="entry name" value="CRBOXYPTASEC"/>
</dbReference>
<dbReference type="Proteomes" id="UP001296104">
    <property type="component" value="Unassembled WGS sequence"/>
</dbReference>
<organism evidence="8 9">
    <name type="scientific">Lecanosticta acicola</name>
    <dbReference type="NCBI Taxonomy" id="111012"/>
    <lineage>
        <taxon>Eukaryota</taxon>
        <taxon>Fungi</taxon>
        <taxon>Dikarya</taxon>
        <taxon>Ascomycota</taxon>
        <taxon>Pezizomycotina</taxon>
        <taxon>Dothideomycetes</taxon>
        <taxon>Dothideomycetidae</taxon>
        <taxon>Mycosphaerellales</taxon>
        <taxon>Mycosphaerellaceae</taxon>
        <taxon>Lecanosticta</taxon>
    </lineage>
</organism>
<comment type="similarity">
    <text evidence="1">Belongs to the peptidase S10 family.</text>
</comment>
<dbReference type="GO" id="GO:0004185">
    <property type="term" value="F:serine-type carboxypeptidase activity"/>
    <property type="evidence" value="ECO:0007669"/>
    <property type="project" value="InterPro"/>
</dbReference>
<dbReference type="PANTHER" id="PTHR11802">
    <property type="entry name" value="SERINE PROTEASE FAMILY S10 SERINE CARBOXYPEPTIDASE"/>
    <property type="match status" value="1"/>
</dbReference>
<feature type="signal peptide" evidence="7">
    <location>
        <begin position="1"/>
        <end position="18"/>
    </location>
</feature>
<keyword evidence="5" id="KW-0378">Hydrolase</keyword>
<dbReference type="EMBL" id="CAVMBE010000002">
    <property type="protein sequence ID" value="CAK3786377.1"/>
    <property type="molecule type" value="Genomic_DNA"/>
</dbReference>
<keyword evidence="9" id="KW-1185">Reference proteome</keyword>